<dbReference type="EMBL" id="RXIC02000024">
    <property type="protein sequence ID" value="KAB1211589.1"/>
    <property type="molecule type" value="Genomic_DNA"/>
</dbReference>
<evidence type="ECO:0008006" key="5">
    <source>
        <dbReference type="Google" id="ProtNLM"/>
    </source>
</evidence>
<feature type="region of interest" description="Disordered" evidence="1">
    <location>
        <begin position="79"/>
        <end position="102"/>
    </location>
</feature>
<dbReference type="PANTHER" id="PTHR37908">
    <property type="entry name" value="TRANSMEMBRANE PROTEIN"/>
    <property type="match status" value="1"/>
</dbReference>
<sequence>MARPCFVRILLVSTLLFLFVSHGINSVCFLSSLRSLVPHNFSCQFEGFARNVMETVEHEDPTFHVEETAGKSREMIEVMDYSDPGPNTNPKSGYIFSPPPQG</sequence>
<dbReference type="Proteomes" id="UP000516437">
    <property type="component" value="Chromosome 6"/>
</dbReference>
<reference evidence="3 4" key="1">
    <citation type="journal article" date="2019" name="Plant Biotechnol. J.">
        <title>The red bayberry genome and genetic basis of sex determination.</title>
        <authorList>
            <person name="Jia H.M."/>
            <person name="Jia H.J."/>
            <person name="Cai Q.L."/>
            <person name="Wang Y."/>
            <person name="Zhao H.B."/>
            <person name="Yang W.F."/>
            <person name="Wang G.Y."/>
            <person name="Li Y.H."/>
            <person name="Zhan D.L."/>
            <person name="Shen Y.T."/>
            <person name="Niu Q.F."/>
            <person name="Chang L."/>
            <person name="Qiu J."/>
            <person name="Zhao L."/>
            <person name="Xie H.B."/>
            <person name="Fu W.Y."/>
            <person name="Jin J."/>
            <person name="Li X.W."/>
            <person name="Jiao Y."/>
            <person name="Zhou C.C."/>
            <person name="Tu T."/>
            <person name="Chai C.Y."/>
            <person name="Gao J.L."/>
            <person name="Fan L.J."/>
            <person name="van de Weg E."/>
            <person name="Wang J.Y."/>
            <person name="Gao Z.S."/>
        </authorList>
    </citation>
    <scope>NUCLEOTIDE SEQUENCE [LARGE SCALE GENOMIC DNA]</scope>
    <source>
        <tissue evidence="3">Leaves</tissue>
    </source>
</reference>
<evidence type="ECO:0000313" key="3">
    <source>
        <dbReference type="EMBL" id="KAB1211589.1"/>
    </source>
</evidence>
<organism evidence="3 4">
    <name type="scientific">Morella rubra</name>
    <name type="common">Chinese bayberry</name>
    <dbReference type="NCBI Taxonomy" id="262757"/>
    <lineage>
        <taxon>Eukaryota</taxon>
        <taxon>Viridiplantae</taxon>
        <taxon>Streptophyta</taxon>
        <taxon>Embryophyta</taxon>
        <taxon>Tracheophyta</taxon>
        <taxon>Spermatophyta</taxon>
        <taxon>Magnoliopsida</taxon>
        <taxon>eudicotyledons</taxon>
        <taxon>Gunneridae</taxon>
        <taxon>Pentapetalae</taxon>
        <taxon>rosids</taxon>
        <taxon>fabids</taxon>
        <taxon>Fagales</taxon>
        <taxon>Myricaceae</taxon>
        <taxon>Morella</taxon>
    </lineage>
</organism>
<dbReference type="OrthoDB" id="1655189at2759"/>
<feature type="chain" id="PRO_5025643521" description="Transmembrane protein" evidence="2">
    <location>
        <begin position="27"/>
        <end position="102"/>
    </location>
</feature>
<evidence type="ECO:0000256" key="1">
    <source>
        <dbReference type="SAM" id="MobiDB-lite"/>
    </source>
</evidence>
<keyword evidence="2" id="KW-0732">Signal</keyword>
<proteinExistence type="predicted"/>
<gene>
    <name evidence="3" type="ORF">CJ030_MR6G013919</name>
</gene>
<feature type="signal peptide" evidence="2">
    <location>
        <begin position="1"/>
        <end position="26"/>
    </location>
</feature>
<protein>
    <recommendedName>
        <fullName evidence="5">Transmembrane protein</fullName>
    </recommendedName>
</protein>
<name>A0A6A1VFC9_9ROSI</name>
<keyword evidence="4" id="KW-1185">Reference proteome</keyword>
<dbReference type="PANTHER" id="PTHR37908:SF4">
    <property type="entry name" value="PROTEIN, PUTATIVE-RELATED"/>
    <property type="match status" value="1"/>
</dbReference>
<comment type="caution">
    <text evidence="3">The sequence shown here is derived from an EMBL/GenBank/DDBJ whole genome shotgun (WGS) entry which is preliminary data.</text>
</comment>
<dbReference type="AlphaFoldDB" id="A0A6A1VFC9"/>
<evidence type="ECO:0000256" key="2">
    <source>
        <dbReference type="SAM" id="SignalP"/>
    </source>
</evidence>
<evidence type="ECO:0000313" key="4">
    <source>
        <dbReference type="Proteomes" id="UP000516437"/>
    </source>
</evidence>
<accession>A0A6A1VFC9</accession>